<protein>
    <submittedName>
        <fullName evidence="1">Uncharacterized protein</fullName>
    </submittedName>
</protein>
<evidence type="ECO:0000313" key="1">
    <source>
        <dbReference type="EMBL" id="WBP89509.1"/>
    </source>
</evidence>
<dbReference type="EMBL" id="CP115450">
    <property type="protein sequence ID" value="WBP89509.1"/>
    <property type="molecule type" value="Genomic_DNA"/>
</dbReference>
<accession>A0ABY7QAQ0</accession>
<gene>
    <name evidence="1" type="ORF">O1G21_29160</name>
</gene>
<proteinExistence type="predicted"/>
<sequence length="212" mass="23220">MLPAQLVDRLRTQLRQLPELIALAHLALQPGSGRRGARVSGATRTAPLPCRVDVLSLVGPTATDTVHDQHGDQDQTPGLDLLASWARTVIADRQRANDWTAWVRPAGHHWERTVSVAVKTLLLHLDFAASRPYARDLADEIGRLHGHLNRAAGMPIATDVQRRQACPRCQLLTVTVRPDGMRECSALDCQAVLSGQEYADRAERTLAELTAA</sequence>
<dbReference type="RefSeq" id="WP_270147850.1">
    <property type="nucleotide sequence ID" value="NZ_CP115450.1"/>
</dbReference>
<evidence type="ECO:0000313" key="2">
    <source>
        <dbReference type="Proteomes" id="UP001212821"/>
    </source>
</evidence>
<organism evidence="1 2">
    <name type="scientific">Kitasatospora cathayae</name>
    <dbReference type="NCBI Taxonomy" id="3004092"/>
    <lineage>
        <taxon>Bacteria</taxon>
        <taxon>Bacillati</taxon>
        <taxon>Actinomycetota</taxon>
        <taxon>Actinomycetes</taxon>
        <taxon>Kitasatosporales</taxon>
        <taxon>Streptomycetaceae</taxon>
        <taxon>Kitasatospora</taxon>
    </lineage>
</organism>
<keyword evidence="2" id="KW-1185">Reference proteome</keyword>
<name>A0ABY7QAQ0_9ACTN</name>
<dbReference type="Proteomes" id="UP001212821">
    <property type="component" value="Chromosome"/>
</dbReference>
<reference evidence="2" key="1">
    <citation type="submission" date="2022-12" db="EMBL/GenBank/DDBJ databases">
        <authorList>
            <person name="Mo P."/>
        </authorList>
    </citation>
    <scope>NUCLEOTIDE SEQUENCE [LARGE SCALE GENOMIC DNA]</scope>
    <source>
        <strain evidence="2">HUAS 3-15</strain>
    </source>
</reference>